<proteinExistence type="predicted"/>
<name>A0A1W0WI54_HYPEX</name>
<dbReference type="AlphaFoldDB" id="A0A1W0WI54"/>
<evidence type="ECO:0000313" key="2">
    <source>
        <dbReference type="EMBL" id="OQV14852.1"/>
    </source>
</evidence>
<organism evidence="2 3">
    <name type="scientific">Hypsibius exemplaris</name>
    <name type="common">Freshwater tardigrade</name>
    <dbReference type="NCBI Taxonomy" id="2072580"/>
    <lineage>
        <taxon>Eukaryota</taxon>
        <taxon>Metazoa</taxon>
        <taxon>Ecdysozoa</taxon>
        <taxon>Tardigrada</taxon>
        <taxon>Eutardigrada</taxon>
        <taxon>Parachela</taxon>
        <taxon>Hypsibioidea</taxon>
        <taxon>Hypsibiidae</taxon>
        <taxon>Hypsibius</taxon>
    </lineage>
</organism>
<feature type="region of interest" description="Disordered" evidence="1">
    <location>
        <begin position="148"/>
        <end position="175"/>
    </location>
</feature>
<dbReference type="EMBL" id="MTYJ01000098">
    <property type="protein sequence ID" value="OQV14852.1"/>
    <property type="molecule type" value="Genomic_DNA"/>
</dbReference>
<keyword evidence="3" id="KW-1185">Reference proteome</keyword>
<sequence length="175" mass="19776">MAVPIKANASQFAVTVALPWTCTNPYLFPTSEVYACIPPPMFPVAFAVEQPNSLHEECSAWESFVAEDLFDWVVAQNLLVRPALVVLLVNLISWIYHKCAGTPPICLLDSHHKVAMTWGFNDKEDVFDYRDGSVGKRKKIRKRSLISRPHPSRPRRCHHQDSSEAFTKPTAVQMV</sequence>
<protein>
    <submittedName>
        <fullName evidence="2">Uncharacterized protein</fullName>
    </submittedName>
</protein>
<evidence type="ECO:0000313" key="3">
    <source>
        <dbReference type="Proteomes" id="UP000192578"/>
    </source>
</evidence>
<dbReference type="Proteomes" id="UP000192578">
    <property type="component" value="Unassembled WGS sequence"/>
</dbReference>
<evidence type="ECO:0000256" key="1">
    <source>
        <dbReference type="SAM" id="MobiDB-lite"/>
    </source>
</evidence>
<comment type="caution">
    <text evidence="2">The sequence shown here is derived from an EMBL/GenBank/DDBJ whole genome shotgun (WGS) entry which is preliminary data.</text>
</comment>
<gene>
    <name evidence="2" type="ORF">BV898_10999</name>
</gene>
<feature type="compositionally biased region" description="Basic residues" evidence="1">
    <location>
        <begin position="148"/>
        <end position="158"/>
    </location>
</feature>
<reference evidence="3" key="1">
    <citation type="submission" date="2017-01" db="EMBL/GenBank/DDBJ databases">
        <title>Comparative genomics of anhydrobiosis in the tardigrade Hypsibius dujardini.</title>
        <authorList>
            <person name="Yoshida Y."/>
            <person name="Koutsovoulos G."/>
            <person name="Laetsch D."/>
            <person name="Stevens L."/>
            <person name="Kumar S."/>
            <person name="Horikawa D."/>
            <person name="Ishino K."/>
            <person name="Komine S."/>
            <person name="Tomita M."/>
            <person name="Blaxter M."/>
            <person name="Arakawa K."/>
        </authorList>
    </citation>
    <scope>NUCLEOTIDE SEQUENCE [LARGE SCALE GENOMIC DNA]</scope>
    <source>
        <strain evidence="3">Z151</strain>
    </source>
</reference>
<accession>A0A1W0WI54</accession>